<dbReference type="PIRSF" id="PIRSF038896">
    <property type="entry name" value="NAPE-PLD"/>
    <property type="match status" value="1"/>
</dbReference>
<organism evidence="3 4">
    <name type="scientific">Chytriomyces confervae</name>
    <dbReference type="NCBI Taxonomy" id="246404"/>
    <lineage>
        <taxon>Eukaryota</taxon>
        <taxon>Fungi</taxon>
        <taxon>Fungi incertae sedis</taxon>
        <taxon>Chytridiomycota</taxon>
        <taxon>Chytridiomycota incertae sedis</taxon>
        <taxon>Chytridiomycetes</taxon>
        <taxon>Chytridiales</taxon>
        <taxon>Chytriomycetaceae</taxon>
        <taxon>Chytriomyces</taxon>
    </lineage>
</organism>
<feature type="binding site" evidence="1">
    <location>
        <position position="149"/>
    </location>
    <ligand>
        <name>an N-acyl-1,2-diacyl-sn-glycero-3-phosphoethanolamine</name>
        <dbReference type="ChEBI" id="CHEBI:62537"/>
    </ligand>
</feature>
<evidence type="ECO:0000256" key="1">
    <source>
        <dbReference type="PIRSR" id="PIRSR038896-50"/>
    </source>
</evidence>
<dbReference type="Pfam" id="PF12706">
    <property type="entry name" value="Lactamase_B_2"/>
    <property type="match status" value="1"/>
</dbReference>
<evidence type="ECO:0000313" key="3">
    <source>
        <dbReference type="EMBL" id="TPX76269.1"/>
    </source>
</evidence>
<dbReference type="PANTHER" id="PTHR15032:SF4">
    <property type="entry name" value="N-ACYL-PHOSPHATIDYLETHANOLAMINE-HYDROLYZING PHOSPHOLIPASE D"/>
    <property type="match status" value="1"/>
</dbReference>
<proteinExistence type="predicted"/>
<dbReference type="OrthoDB" id="332863at2759"/>
<dbReference type="InterPro" id="IPR024884">
    <property type="entry name" value="NAPE-PLD"/>
</dbReference>
<comment type="caution">
    <text evidence="3">The sequence shown here is derived from an EMBL/GenBank/DDBJ whole genome shotgun (WGS) entry which is preliminary data.</text>
</comment>
<dbReference type="GO" id="GO:0008270">
    <property type="term" value="F:zinc ion binding"/>
    <property type="evidence" value="ECO:0007669"/>
    <property type="project" value="InterPro"/>
</dbReference>
<sequence length="387" mass="42925">MLGSFSVTKLASKISDKSHHLPDGAGFKNPWASFQSTTPTFSAIGKMLLNQPTTPQSKDRLKVRPIDFDALARVRALAPTSNLAKDMSLTWLGHAAFLLNAPGITVLLDPCLSDRCSPVSFAGPQRMVQPPCKLEELDVDVVVISHNHYDHLDLDVMKKLAVRKPEIIFFVPLGNKNLLVEAGLKNVLECDWWDSYELRIPKTDAVQESPKSSSWFKSSSAPADLSAQPAIQITCTPCQHFSSRSLFDRNATLWSSWFLQTPTKRFFFGGDTGYRTVRAGDDEDTVPTCPAFKDIRTQLGSPDLSALPIGAFRPREWLSAVHCSPKDAVDVHTDLQSKKSVGMHWGTFSLAGDDYWEPRLLLTEELQKRGIPLEDFITVEVGETVVV</sequence>
<reference evidence="3 4" key="1">
    <citation type="journal article" date="2019" name="Sci. Rep.">
        <title>Comparative genomics of chytrid fungi reveal insights into the obligate biotrophic and pathogenic lifestyle of Synchytrium endobioticum.</title>
        <authorList>
            <person name="van de Vossenberg B.T.L.H."/>
            <person name="Warris S."/>
            <person name="Nguyen H.D.T."/>
            <person name="van Gent-Pelzer M.P.E."/>
            <person name="Joly D.L."/>
            <person name="van de Geest H.C."/>
            <person name="Bonants P.J.M."/>
            <person name="Smith D.S."/>
            <person name="Levesque C.A."/>
            <person name="van der Lee T.A.J."/>
        </authorList>
    </citation>
    <scope>NUCLEOTIDE SEQUENCE [LARGE SCALE GENOMIC DNA]</scope>
    <source>
        <strain evidence="3 4">CBS 675.73</strain>
    </source>
</reference>
<keyword evidence="4" id="KW-1185">Reference proteome</keyword>
<dbReference type="AlphaFoldDB" id="A0A507FIP0"/>
<accession>A0A507FIP0</accession>
<dbReference type="STRING" id="246404.A0A507FIP0"/>
<feature type="domain" description="Metallo-beta-lactamase" evidence="2">
    <location>
        <begin position="106"/>
        <end position="345"/>
    </location>
</feature>
<dbReference type="SUPFAM" id="SSF56281">
    <property type="entry name" value="Metallo-hydrolase/oxidoreductase"/>
    <property type="match status" value="1"/>
</dbReference>
<feature type="binding site" evidence="1">
    <location>
        <position position="322"/>
    </location>
    <ligand>
        <name>an N-acyl-1,2-diacyl-sn-glycero-3-phosphoethanolamine</name>
        <dbReference type="ChEBI" id="CHEBI:62537"/>
    </ligand>
</feature>
<protein>
    <recommendedName>
        <fullName evidence="2">Metallo-beta-lactamase domain-containing protein</fullName>
    </recommendedName>
</protein>
<dbReference type="PANTHER" id="PTHR15032">
    <property type="entry name" value="N-ACYL-PHOSPHATIDYLETHANOLAMINE-HYDROLYZING PHOSPHOLIPASE D"/>
    <property type="match status" value="1"/>
</dbReference>
<dbReference type="EMBL" id="QEAP01000052">
    <property type="protein sequence ID" value="TPX76269.1"/>
    <property type="molecule type" value="Genomic_DNA"/>
</dbReference>
<dbReference type="Proteomes" id="UP000320333">
    <property type="component" value="Unassembled WGS sequence"/>
</dbReference>
<gene>
    <name evidence="3" type="ORF">CcCBS67573_g02451</name>
</gene>
<dbReference type="GO" id="GO:0005737">
    <property type="term" value="C:cytoplasm"/>
    <property type="evidence" value="ECO:0007669"/>
    <property type="project" value="TreeGrafter"/>
</dbReference>
<name>A0A507FIP0_9FUNG</name>
<dbReference type="Gene3D" id="3.60.15.10">
    <property type="entry name" value="Ribonuclease Z/Hydroxyacylglutathione hydrolase-like"/>
    <property type="match status" value="1"/>
</dbReference>
<dbReference type="InterPro" id="IPR036866">
    <property type="entry name" value="RibonucZ/Hydroxyglut_hydro"/>
</dbReference>
<dbReference type="GO" id="GO:0070290">
    <property type="term" value="F:N-acylphosphatidylethanolamine-specific phospholipase D activity"/>
    <property type="evidence" value="ECO:0007669"/>
    <property type="project" value="InterPro"/>
</dbReference>
<dbReference type="InterPro" id="IPR001279">
    <property type="entry name" value="Metallo-B-lactamas"/>
</dbReference>
<evidence type="ECO:0000259" key="2">
    <source>
        <dbReference type="Pfam" id="PF12706"/>
    </source>
</evidence>
<evidence type="ECO:0000313" key="4">
    <source>
        <dbReference type="Proteomes" id="UP000320333"/>
    </source>
</evidence>